<evidence type="ECO:0000313" key="3">
    <source>
        <dbReference type="Proteomes" id="UP001056610"/>
    </source>
</evidence>
<reference evidence="2" key="1">
    <citation type="submission" date="2022-05" db="EMBL/GenBank/DDBJ databases">
        <title>A methanotrophic Mycobacterium dominates a cave microbial ecosystem.</title>
        <authorList>
            <person name="Van Spanning R.J.M."/>
            <person name="Guan Q."/>
            <person name="Melkonian C."/>
            <person name="Gallant J."/>
            <person name="Polerecky L."/>
            <person name="Flot J.-F."/>
            <person name="Brandt B.W."/>
            <person name="Braster M."/>
            <person name="Iturbe Espinoza P."/>
            <person name="Aerts J."/>
            <person name="Meima-Franke M."/>
            <person name="Piersma S.R."/>
            <person name="Bunduc C."/>
            <person name="Ummels R."/>
            <person name="Pain A."/>
            <person name="Fleming E.J."/>
            <person name="van der Wel N."/>
            <person name="Gherman V.D."/>
            <person name="Sarbu S.M."/>
            <person name="Bodelier P.L.E."/>
            <person name="Bitter W."/>
        </authorList>
    </citation>
    <scope>NUCLEOTIDE SEQUENCE</scope>
    <source>
        <strain evidence="2">Sulfur Cave</strain>
    </source>
</reference>
<accession>A0ABY4QNZ1</accession>
<organism evidence="2 3">
    <name type="scientific">Candidatus Mycobacterium methanotrophicum</name>
    <dbReference type="NCBI Taxonomy" id="2943498"/>
    <lineage>
        <taxon>Bacteria</taxon>
        <taxon>Bacillati</taxon>
        <taxon>Actinomycetota</taxon>
        <taxon>Actinomycetes</taxon>
        <taxon>Mycobacteriales</taxon>
        <taxon>Mycobacteriaceae</taxon>
        <taxon>Mycobacterium</taxon>
    </lineage>
</organism>
<evidence type="ECO:0000256" key="1">
    <source>
        <dbReference type="SAM" id="MobiDB-lite"/>
    </source>
</evidence>
<evidence type="ECO:0000313" key="2">
    <source>
        <dbReference type="EMBL" id="UQX11499.1"/>
    </source>
</evidence>
<name>A0ABY4QNZ1_9MYCO</name>
<proteinExistence type="predicted"/>
<dbReference type="Proteomes" id="UP001056610">
    <property type="component" value="Chromosome"/>
</dbReference>
<feature type="region of interest" description="Disordered" evidence="1">
    <location>
        <begin position="1"/>
        <end position="24"/>
    </location>
</feature>
<dbReference type="RefSeq" id="WP_249763093.1">
    <property type="nucleotide sequence ID" value="NZ_CP097320.1"/>
</dbReference>
<sequence length="52" mass="5976">MTSAITLAENSERPRTRARQPREDEAVEEFLFRSLANPSRRPVCGRAKVFVE</sequence>
<feature type="compositionally biased region" description="Basic and acidic residues" evidence="1">
    <location>
        <begin position="10"/>
        <end position="24"/>
    </location>
</feature>
<gene>
    <name evidence="2" type="ORF">M5I08_03015</name>
</gene>
<dbReference type="EMBL" id="CP097320">
    <property type="protein sequence ID" value="UQX11499.1"/>
    <property type="molecule type" value="Genomic_DNA"/>
</dbReference>
<protein>
    <submittedName>
        <fullName evidence="2">Uncharacterized protein</fullName>
    </submittedName>
</protein>
<keyword evidence="3" id="KW-1185">Reference proteome</keyword>